<feature type="chain" id="PRO_5007581166" evidence="2">
    <location>
        <begin position="24"/>
        <end position="160"/>
    </location>
</feature>
<gene>
    <name evidence="3" type="ORF">TGPRC2_427730</name>
</gene>
<accession>A0A151GYR9</accession>
<dbReference type="Proteomes" id="UP000075225">
    <property type="component" value="Unassembled WGS sequence"/>
</dbReference>
<dbReference type="EMBL" id="AHZP02003125">
    <property type="protein sequence ID" value="KYK62248.1"/>
    <property type="molecule type" value="Genomic_DNA"/>
</dbReference>
<protein>
    <submittedName>
        <fullName evidence="3">Uncharacterized protein</fullName>
    </submittedName>
</protein>
<keyword evidence="2" id="KW-0732">Signal</keyword>
<comment type="caution">
    <text evidence="3">The sequence shown here is derived from an EMBL/GenBank/DDBJ whole genome shotgun (WGS) entry which is preliminary data.</text>
</comment>
<feature type="non-terminal residue" evidence="3">
    <location>
        <position position="160"/>
    </location>
</feature>
<dbReference type="AlphaFoldDB" id="A0A151GYR9"/>
<feature type="region of interest" description="Disordered" evidence="1">
    <location>
        <begin position="125"/>
        <end position="160"/>
    </location>
</feature>
<dbReference type="VEuPathDB" id="ToxoDB:TGPRC2_427730"/>
<feature type="signal peptide" evidence="2">
    <location>
        <begin position="1"/>
        <end position="23"/>
    </location>
</feature>
<proteinExistence type="predicted"/>
<feature type="non-terminal residue" evidence="3">
    <location>
        <position position="1"/>
    </location>
</feature>
<reference evidence="4" key="1">
    <citation type="submission" date="2016-03" db="EMBL/GenBank/DDBJ databases">
        <authorList>
            <person name="Sibley D."/>
            <person name="Venepally P."/>
            <person name="Karamycheva S."/>
            <person name="Hadjithomas M."/>
            <person name="Khan A."/>
            <person name="Brunk B."/>
            <person name="Roos D."/>
            <person name="Caler E."/>
            <person name="Lorenzi H."/>
        </authorList>
    </citation>
    <scope>NUCLEOTIDE SEQUENCE [LARGE SCALE GENOMIC DNA]</scope>
    <source>
        <strain evidence="4">TgCatPRC2</strain>
    </source>
</reference>
<evidence type="ECO:0000313" key="3">
    <source>
        <dbReference type="EMBL" id="KYK62248.1"/>
    </source>
</evidence>
<evidence type="ECO:0000256" key="1">
    <source>
        <dbReference type="SAM" id="MobiDB-lite"/>
    </source>
</evidence>
<evidence type="ECO:0000256" key="2">
    <source>
        <dbReference type="SAM" id="SignalP"/>
    </source>
</evidence>
<evidence type="ECO:0000313" key="4">
    <source>
        <dbReference type="Proteomes" id="UP000075225"/>
    </source>
</evidence>
<sequence length="160" mass="16924">RSAPGPLRLASSAFCLFLEVGGGSRSSPCVSGGYPRRSRAISRPAVVSPCVSPSLLSTERGRSLMVSQRTANSPPSPHALCQARAGHTLHARAPRARGGQTRAVGKESFRGRTGETLRCEALRPPRVSSQTRAREENQGAFFLTRLTGETGRKTTPGEGG</sequence>
<feature type="region of interest" description="Disordered" evidence="1">
    <location>
        <begin position="90"/>
        <end position="110"/>
    </location>
</feature>
<organism evidence="3 4">
    <name type="scientific">Toxoplasma gondii TgCatPRC2</name>
    <dbReference type="NCBI Taxonomy" id="1130821"/>
    <lineage>
        <taxon>Eukaryota</taxon>
        <taxon>Sar</taxon>
        <taxon>Alveolata</taxon>
        <taxon>Apicomplexa</taxon>
        <taxon>Conoidasida</taxon>
        <taxon>Coccidia</taxon>
        <taxon>Eucoccidiorida</taxon>
        <taxon>Eimeriorina</taxon>
        <taxon>Sarcocystidae</taxon>
        <taxon>Toxoplasma</taxon>
    </lineage>
</organism>
<name>A0A151GYR9_TOXGO</name>